<keyword evidence="1" id="KW-0732">Signal</keyword>
<comment type="caution">
    <text evidence="2">The sequence shown here is derived from an EMBL/GenBank/DDBJ whole genome shotgun (WGS) entry which is preliminary data.</text>
</comment>
<dbReference type="PANTHER" id="PTHR35399">
    <property type="entry name" value="SLR8030 PROTEIN"/>
    <property type="match status" value="1"/>
</dbReference>
<reference evidence="3" key="1">
    <citation type="submission" date="2018-05" db="EMBL/GenBank/DDBJ databases">
        <authorList>
            <person name="Li X."/>
        </authorList>
    </citation>
    <scope>NUCLEOTIDE SEQUENCE [LARGE SCALE GENOMIC DNA]</scope>
    <source>
        <strain evidence="3">YIM 73061</strain>
    </source>
</reference>
<feature type="chain" id="PRO_5016242649" evidence="1">
    <location>
        <begin position="27"/>
        <end position="472"/>
    </location>
</feature>
<dbReference type="EMBL" id="QFYR01000004">
    <property type="protein sequence ID" value="RAK51528.1"/>
    <property type="molecule type" value="Genomic_DNA"/>
</dbReference>
<sequence length="472" mass="50766">MSASRRTVLASAAGLAFLGASRIANADAGLPPTPYKSEVFGYGPLRPDPAGLFDLPEGFSYKIVSRFGEPMSDGFTTPGKMDGMYAFPGGGDLVRLVRNHELNPADIPISAYGADGALASRLGADRPYDRLLDGKPAPGGTTTVVWDLRAQRMVSSHVSLAGTSTNCAGGHTPWGSWLTCEETVEVGGRRTQKAHGWVFEVPAGLNTPADPTPITGMGRFRHEAVAIDPRTGIAYLTEDEGDGRGLFYRFLPNDRRKPQSGGRLQALGFAEGADADPRNWTGRYLDPGQSRPVRWIDVDGVDNPDNDLRDRGHAAGAAWFARGEGVFWGDGELFFTCTSGGPEKYGQIFRYRPSAHEGQAGERDAPGQIQLFVEPRDADLMRMCDNIAVAPWGHLIVCEDKDKGSVNFLKAVTPEGKIYTIGRNAHPGDGDVGGNSELAGCCFSPDGTTLFVNVYRPGMTLAIRGPWSRFRA</sequence>
<dbReference type="PROSITE" id="PS51318">
    <property type="entry name" value="TAT"/>
    <property type="match status" value="1"/>
</dbReference>
<keyword evidence="3" id="KW-1185">Reference proteome</keyword>
<dbReference type="InterPro" id="IPR006311">
    <property type="entry name" value="TAT_signal"/>
</dbReference>
<dbReference type="Proteomes" id="UP000249725">
    <property type="component" value="Unassembled WGS sequence"/>
</dbReference>
<proteinExistence type="predicted"/>
<organism evidence="2 3">
    <name type="scientific">Phenylobacterium deserti</name>
    <dbReference type="NCBI Taxonomy" id="1914756"/>
    <lineage>
        <taxon>Bacteria</taxon>
        <taxon>Pseudomonadati</taxon>
        <taxon>Pseudomonadota</taxon>
        <taxon>Alphaproteobacteria</taxon>
        <taxon>Caulobacterales</taxon>
        <taxon>Caulobacteraceae</taxon>
        <taxon>Phenylobacterium</taxon>
    </lineage>
</organism>
<dbReference type="InterPro" id="IPR008557">
    <property type="entry name" value="PhoX"/>
</dbReference>
<dbReference type="AlphaFoldDB" id="A0A328AFF1"/>
<evidence type="ECO:0000313" key="3">
    <source>
        <dbReference type="Proteomes" id="UP000249725"/>
    </source>
</evidence>
<evidence type="ECO:0000313" key="2">
    <source>
        <dbReference type="EMBL" id="RAK51528.1"/>
    </source>
</evidence>
<protein>
    <submittedName>
        <fullName evidence="2">Phosphatase</fullName>
    </submittedName>
</protein>
<evidence type="ECO:0000256" key="1">
    <source>
        <dbReference type="SAM" id="SignalP"/>
    </source>
</evidence>
<dbReference type="OrthoDB" id="9801383at2"/>
<feature type="signal peptide" evidence="1">
    <location>
        <begin position="1"/>
        <end position="26"/>
    </location>
</feature>
<dbReference type="RefSeq" id="WP_111516063.1">
    <property type="nucleotide sequence ID" value="NZ_QFYR01000004.1"/>
</dbReference>
<dbReference type="Pfam" id="PF05787">
    <property type="entry name" value="PhoX"/>
    <property type="match status" value="2"/>
</dbReference>
<accession>A0A328AFF1</accession>
<dbReference type="SUPFAM" id="SSF63829">
    <property type="entry name" value="Calcium-dependent phosphotriesterase"/>
    <property type="match status" value="1"/>
</dbReference>
<gene>
    <name evidence="2" type="ORF">DJ018_16490</name>
</gene>
<name>A0A328AFF1_9CAUL</name>
<dbReference type="PANTHER" id="PTHR35399:SF4">
    <property type="entry name" value="MEMBRANE PROTEIN"/>
    <property type="match status" value="1"/>
</dbReference>